<dbReference type="eggNOG" id="arCOG00130">
    <property type="taxonomic scope" value="Archaea"/>
</dbReference>
<evidence type="ECO:0000256" key="3">
    <source>
        <dbReference type="ARBA" id="ARBA00022475"/>
    </source>
</evidence>
<dbReference type="Gene3D" id="1.20.1250.20">
    <property type="entry name" value="MFS general substrate transporter like domains"/>
    <property type="match status" value="2"/>
</dbReference>
<dbReference type="OrthoDB" id="70784at2157"/>
<dbReference type="Proteomes" id="UP000007490">
    <property type="component" value="Chromosome"/>
</dbReference>
<feature type="transmembrane region" description="Helical" evidence="7">
    <location>
        <begin position="79"/>
        <end position="98"/>
    </location>
</feature>
<evidence type="ECO:0000256" key="5">
    <source>
        <dbReference type="ARBA" id="ARBA00022989"/>
    </source>
</evidence>
<feature type="transmembrane region" description="Helical" evidence="7">
    <location>
        <begin position="21"/>
        <end position="43"/>
    </location>
</feature>
<name>F0TBI1_METLA</name>
<dbReference type="InterPro" id="IPR000109">
    <property type="entry name" value="POT_fam"/>
</dbReference>
<dbReference type="EMBL" id="CP002551">
    <property type="protein sequence ID" value="ADZ10250.1"/>
    <property type="molecule type" value="Genomic_DNA"/>
</dbReference>
<dbReference type="PANTHER" id="PTHR23517:SF15">
    <property type="entry name" value="PROTON-DEPENDENT OLIGOPEPTIDE FAMILY TRANSPORT PROTEIN"/>
    <property type="match status" value="1"/>
</dbReference>
<evidence type="ECO:0000313" key="9">
    <source>
        <dbReference type="EMBL" id="ADZ10250.1"/>
    </source>
</evidence>
<dbReference type="CDD" id="cd17346">
    <property type="entry name" value="MFS_DtpA_like"/>
    <property type="match status" value="1"/>
</dbReference>
<evidence type="ECO:0000259" key="8">
    <source>
        <dbReference type="PROSITE" id="PS50850"/>
    </source>
</evidence>
<keyword evidence="5 7" id="KW-1133">Transmembrane helix</keyword>
<feature type="transmembrane region" description="Helical" evidence="7">
    <location>
        <begin position="49"/>
        <end position="67"/>
    </location>
</feature>
<keyword evidence="2" id="KW-0813">Transport</keyword>
<dbReference type="InterPro" id="IPR018456">
    <property type="entry name" value="PTR2_symporter_CS"/>
</dbReference>
<dbReference type="GO" id="GO:1904680">
    <property type="term" value="F:peptide transmembrane transporter activity"/>
    <property type="evidence" value="ECO:0007669"/>
    <property type="project" value="InterPro"/>
</dbReference>
<feature type="transmembrane region" description="Helical" evidence="7">
    <location>
        <begin position="248"/>
        <end position="265"/>
    </location>
</feature>
<feature type="transmembrane region" description="Helical" evidence="7">
    <location>
        <begin position="118"/>
        <end position="133"/>
    </location>
</feature>
<dbReference type="GO" id="GO:0006857">
    <property type="term" value="P:oligopeptide transport"/>
    <property type="evidence" value="ECO:0007669"/>
    <property type="project" value="InterPro"/>
</dbReference>
<proteinExistence type="predicted"/>
<dbReference type="RefSeq" id="WP_013645601.1">
    <property type="nucleotide sequence ID" value="NC_015216.1"/>
</dbReference>
<protein>
    <submittedName>
        <fullName evidence="9">Amino acid/peptide transporter</fullName>
    </submittedName>
</protein>
<organism evidence="9 10">
    <name type="scientific">Methanobacterium lacus (strain AL-21)</name>
    <dbReference type="NCBI Taxonomy" id="877455"/>
    <lineage>
        <taxon>Archaea</taxon>
        <taxon>Methanobacteriati</taxon>
        <taxon>Methanobacteriota</taxon>
        <taxon>Methanomada group</taxon>
        <taxon>Methanobacteria</taxon>
        <taxon>Methanobacteriales</taxon>
        <taxon>Methanobacteriaceae</taxon>
        <taxon>Methanobacterium</taxon>
    </lineage>
</organism>
<dbReference type="HOGENOM" id="CLU_004790_0_2_2"/>
<keyword evidence="10" id="KW-1185">Reference proteome</keyword>
<evidence type="ECO:0000256" key="1">
    <source>
        <dbReference type="ARBA" id="ARBA00004651"/>
    </source>
</evidence>
<evidence type="ECO:0000313" key="10">
    <source>
        <dbReference type="Proteomes" id="UP000007490"/>
    </source>
</evidence>
<dbReference type="SUPFAM" id="SSF103473">
    <property type="entry name" value="MFS general substrate transporter"/>
    <property type="match status" value="1"/>
</dbReference>
<dbReference type="InterPro" id="IPR050171">
    <property type="entry name" value="MFS_Transporters"/>
</dbReference>
<dbReference type="InterPro" id="IPR036259">
    <property type="entry name" value="MFS_trans_sf"/>
</dbReference>
<feature type="transmembrane region" description="Helical" evidence="7">
    <location>
        <begin position="154"/>
        <end position="174"/>
    </location>
</feature>
<keyword evidence="4 7" id="KW-0812">Transmembrane</keyword>
<dbReference type="NCBIfam" id="TIGR00924">
    <property type="entry name" value="yjdL_sub1_fam"/>
    <property type="match status" value="2"/>
</dbReference>
<feature type="transmembrane region" description="Helical" evidence="7">
    <location>
        <begin position="395"/>
        <end position="418"/>
    </location>
</feature>
<evidence type="ECO:0000256" key="7">
    <source>
        <dbReference type="SAM" id="Phobius"/>
    </source>
</evidence>
<reference evidence="9 10" key="2">
    <citation type="journal article" date="2014" name="Int. J. Syst. Evol. Microbiol.">
        <title>Methanobacterium paludis sp. nov. and a novel strain of Methanobacterium lacus isolated from northern peatlands.</title>
        <authorList>
            <person name="Cadillo-Quiroz H."/>
            <person name="Brauer S.L."/>
            <person name="Goodson N."/>
            <person name="Yavitt J.B."/>
            <person name="Zinder S.H."/>
        </authorList>
    </citation>
    <scope>NUCLEOTIDE SEQUENCE [LARGE SCALE GENOMIC DNA]</scope>
    <source>
        <strain evidence="9 10">AL-21</strain>
    </source>
</reference>
<dbReference type="AlphaFoldDB" id="F0TBI1"/>
<evidence type="ECO:0000256" key="4">
    <source>
        <dbReference type="ARBA" id="ARBA00022692"/>
    </source>
</evidence>
<dbReference type="GeneID" id="10278492"/>
<evidence type="ECO:0000256" key="6">
    <source>
        <dbReference type="ARBA" id="ARBA00023136"/>
    </source>
</evidence>
<keyword evidence="3" id="KW-1003">Cell membrane</keyword>
<dbReference type="PANTHER" id="PTHR23517">
    <property type="entry name" value="RESISTANCE PROTEIN MDTM, PUTATIVE-RELATED-RELATED"/>
    <property type="match status" value="1"/>
</dbReference>
<dbReference type="KEGG" id="mel:Metbo_2031"/>
<reference evidence="10" key="1">
    <citation type="submission" date="2011-02" db="EMBL/GenBank/DDBJ databases">
        <title>Complete sequence of Methanobacterium sp. AL-21.</title>
        <authorList>
            <consortium name="US DOE Joint Genome Institute"/>
            <person name="Lucas S."/>
            <person name="Copeland A."/>
            <person name="Lapidus A."/>
            <person name="Cheng J.-F."/>
            <person name="Goodwin L."/>
            <person name="Pitluck S."/>
            <person name="Chertkov O."/>
            <person name="Detter J.C."/>
            <person name="Han C."/>
            <person name="Tapia R."/>
            <person name="Land M."/>
            <person name="Hauser L."/>
            <person name="Kyrpides N."/>
            <person name="Ivanova N."/>
            <person name="Mikhailova N."/>
            <person name="Pagani I."/>
            <person name="Cadillo-Quiroz H."/>
            <person name="Imachi H."/>
            <person name="Zinder S."/>
            <person name="Liu W."/>
            <person name="Woyke T."/>
        </authorList>
    </citation>
    <scope>NUCLEOTIDE SEQUENCE [LARGE SCALE GENOMIC DNA]</scope>
    <source>
        <strain evidence="10">AL-21</strain>
    </source>
</reference>
<feature type="transmembrane region" description="Helical" evidence="7">
    <location>
        <begin position="438"/>
        <end position="459"/>
    </location>
</feature>
<keyword evidence="6 7" id="KW-0472">Membrane</keyword>
<feature type="transmembrane region" description="Helical" evidence="7">
    <location>
        <begin position="294"/>
        <end position="316"/>
    </location>
</feature>
<comment type="subcellular location">
    <subcellularLocation>
        <location evidence="1">Cell membrane</location>
        <topology evidence="1">Multi-pass membrane protein</topology>
    </subcellularLocation>
</comment>
<sequence>MFKQHPKGLYLLFTTEMWERFSYYGMRAILSLYMIKALFYSTAFTSSIYGYYTGLVYLTPLIGGYIADRYWGNRKSIITGGFLMAMGQFSLALSSYLYTPQAAGTVNSFFVFNPQTEFFLIGLFLLVFGNGFFKPNISSMVGFLYSENDGRRDSAFTIFYMGINLGALISPLLIGGFADTGDPTNFMYGFLIAGIGMLFGLVVFILGKNRFLVDPEGRSVGVIPNHKYDPEDCAKSEGTLTWVEKQRILVIFILAFFGIFFWAAFEQAGVSLTFLAEQHVDRVVTALNFSIPAAWFQSVNPLAILLFAPIFAALWLKLKDMGKEPSIPLKMAMGLLLLSSGFMLLVFATGSLDHGATSISPLWLIAVYVLFTFGELCISPIGLSMVTKLSPKKFTCLLMGVWFLTSAVANILAGQISTLYPDPSLPTPYLLGMPINSFTSFFMIFVVMSLIAAVLLFLIRKRLETMMHGIR</sequence>
<dbReference type="PROSITE" id="PS50850">
    <property type="entry name" value="MFS"/>
    <property type="match status" value="1"/>
</dbReference>
<feature type="transmembrane region" description="Helical" evidence="7">
    <location>
        <begin position="186"/>
        <end position="206"/>
    </location>
</feature>
<dbReference type="GO" id="GO:0005886">
    <property type="term" value="C:plasma membrane"/>
    <property type="evidence" value="ECO:0007669"/>
    <property type="project" value="UniProtKB-SubCell"/>
</dbReference>
<feature type="domain" description="Major facilitator superfamily (MFS) profile" evidence="8">
    <location>
        <begin position="1"/>
        <end position="464"/>
    </location>
</feature>
<evidence type="ECO:0000256" key="2">
    <source>
        <dbReference type="ARBA" id="ARBA00022448"/>
    </source>
</evidence>
<gene>
    <name evidence="9" type="ordered locus">Metbo_2031</name>
</gene>
<dbReference type="Pfam" id="PF00854">
    <property type="entry name" value="PTR2"/>
    <property type="match status" value="2"/>
</dbReference>
<feature type="transmembrane region" description="Helical" evidence="7">
    <location>
        <begin position="362"/>
        <end position="383"/>
    </location>
</feature>
<dbReference type="PROSITE" id="PS01023">
    <property type="entry name" value="PTR2_2"/>
    <property type="match status" value="1"/>
</dbReference>
<feature type="transmembrane region" description="Helical" evidence="7">
    <location>
        <begin position="328"/>
        <end position="350"/>
    </location>
</feature>
<dbReference type="InterPro" id="IPR005279">
    <property type="entry name" value="Dipep/tripep_permease"/>
</dbReference>
<accession>F0TBI1</accession>
<dbReference type="InterPro" id="IPR020846">
    <property type="entry name" value="MFS_dom"/>
</dbReference>